<protein>
    <submittedName>
        <fullName evidence="7">HSF1 protein</fullName>
    </submittedName>
</protein>
<keyword evidence="3" id="KW-0238">DNA-binding</keyword>
<proteinExistence type="inferred from homology"/>
<dbReference type="Pfam" id="PF00447">
    <property type="entry name" value="HSF_DNA-bind"/>
    <property type="match status" value="1"/>
</dbReference>
<evidence type="ECO:0000313" key="7">
    <source>
        <dbReference type="EMBL" id="NXG02363.1"/>
    </source>
</evidence>
<comment type="similarity">
    <text evidence="2">Belongs to the HSF family.</text>
</comment>
<feature type="non-terminal residue" evidence="7">
    <location>
        <position position="1"/>
    </location>
</feature>
<keyword evidence="8" id="KW-1185">Reference proteome</keyword>
<dbReference type="PANTHER" id="PTHR10015">
    <property type="entry name" value="HEAT SHOCK TRANSCRIPTION FACTOR"/>
    <property type="match status" value="1"/>
</dbReference>
<comment type="caution">
    <text evidence="7">The sequence shown here is derived from an EMBL/GenBank/DDBJ whole genome shotgun (WGS) entry which is preliminary data.</text>
</comment>
<dbReference type="GO" id="GO:0003700">
    <property type="term" value="F:DNA-binding transcription factor activity"/>
    <property type="evidence" value="ECO:0007669"/>
    <property type="project" value="InterPro"/>
</dbReference>
<dbReference type="Proteomes" id="UP000558958">
    <property type="component" value="Unassembled WGS sequence"/>
</dbReference>
<feature type="non-terminal residue" evidence="7">
    <location>
        <position position="134"/>
    </location>
</feature>
<evidence type="ECO:0000256" key="2">
    <source>
        <dbReference type="ARBA" id="ARBA00006403"/>
    </source>
</evidence>
<dbReference type="Gene3D" id="1.10.10.10">
    <property type="entry name" value="Winged helix-like DNA-binding domain superfamily/Winged helix DNA-binding domain"/>
    <property type="match status" value="1"/>
</dbReference>
<evidence type="ECO:0000313" key="8">
    <source>
        <dbReference type="Proteomes" id="UP000558958"/>
    </source>
</evidence>
<evidence type="ECO:0000256" key="3">
    <source>
        <dbReference type="ARBA" id="ARBA00023125"/>
    </source>
</evidence>
<evidence type="ECO:0000256" key="4">
    <source>
        <dbReference type="ARBA" id="ARBA00023242"/>
    </source>
</evidence>
<feature type="region of interest" description="Disordered" evidence="5">
    <location>
        <begin position="47"/>
        <end position="67"/>
    </location>
</feature>
<dbReference type="InterPro" id="IPR036388">
    <property type="entry name" value="WH-like_DNA-bd_sf"/>
</dbReference>
<gene>
    <name evidence="7" type="primary">Hsf1_0</name>
    <name evidence="7" type="ORF">SAKLUC_R07219</name>
</gene>
<dbReference type="InterPro" id="IPR000232">
    <property type="entry name" value="HSF_DNA-bd"/>
</dbReference>
<reference evidence="7 8" key="1">
    <citation type="submission" date="2019-09" db="EMBL/GenBank/DDBJ databases">
        <title>Bird 10,000 Genomes (B10K) Project - Family phase.</title>
        <authorList>
            <person name="Zhang G."/>
        </authorList>
    </citation>
    <scope>NUCLEOTIDE SEQUENCE [LARGE SCALE GENOMIC DNA]</scope>
    <source>
        <strain evidence="7">B10K-DU-001-06</strain>
        <tissue evidence="7">Muscle</tissue>
    </source>
</reference>
<evidence type="ECO:0000256" key="5">
    <source>
        <dbReference type="SAM" id="MobiDB-lite"/>
    </source>
</evidence>
<dbReference type="SUPFAM" id="SSF46785">
    <property type="entry name" value="Winged helix' DNA-binding domain"/>
    <property type="match status" value="1"/>
</dbReference>
<organism evidence="7 8">
    <name type="scientific">Sakesphorus luctuosus</name>
    <dbReference type="NCBI Taxonomy" id="419690"/>
    <lineage>
        <taxon>Eukaryota</taxon>
        <taxon>Metazoa</taxon>
        <taxon>Chordata</taxon>
        <taxon>Craniata</taxon>
        <taxon>Vertebrata</taxon>
        <taxon>Euteleostomi</taxon>
        <taxon>Archelosauria</taxon>
        <taxon>Archosauria</taxon>
        <taxon>Dinosauria</taxon>
        <taxon>Saurischia</taxon>
        <taxon>Theropoda</taxon>
        <taxon>Coelurosauria</taxon>
        <taxon>Aves</taxon>
        <taxon>Neognathae</taxon>
        <taxon>Neoaves</taxon>
        <taxon>Telluraves</taxon>
        <taxon>Australaves</taxon>
        <taxon>Passeriformes</taxon>
        <taxon>Thamnophilidae</taxon>
        <taxon>Sakesphorus</taxon>
    </lineage>
</organism>
<feature type="domain" description="HSF-type DNA-binding" evidence="6">
    <location>
        <begin position="1"/>
        <end position="42"/>
    </location>
</feature>
<dbReference type="EMBL" id="VWZD01003508">
    <property type="protein sequence ID" value="NXG02363.1"/>
    <property type="molecule type" value="Genomic_DNA"/>
</dbReference>
<dbReference type="GO" id="GO:0043565">
    <property type="term" value="F:sequence-specific DNA binding"/>
    <property type="evidence" value="ECO:0007669"/>
    <property type="project" value="InterPro"/>
</dbReference>
<dbReference type="PANTHER" id="PTHR10015:SF427">
    <property type="entry name" value="HEAT SHOCK FACTOR PROTEIN"/>
    <property type="match status" value="1"/>
</dbReference>
<dbReference type="GO" id="GO:0005634">
    <property type="term" value="C:nucleus"/>
    <property type="evidence" value="ECO:0007669"/>
    <property type="project" value="UniProtKB-SubCell"/>
</dbReference>
<comment type="subcellular location">
    <subcellularLocation>
        <location evidence="1">Nucleus</location>
    </subcellularLocation>
</comment>
<sequence length="134" mass="15465">GFRKVVHIEQGGLVKPEKDDTEFQHPFFLRGQEQLLENIKRKVTSSHSLPHSHCQPHSQFPAPFPFPDPHSPFPAPFPFPDPFPCSRSENEALWREVAALRQKHAQQQKVVNKLIQFLISLVQSNRILGVKRKM</sequence>
<evidence type="ECO:0000256" key="1">
    <source>
        <dbReference type="ARBA" id="ARBA00004123"/>
    </source>
</evidence>
<accession>A0A7K8YHJ5</accession>
<keyword evidence="4" id="KW-0539">Nucleus</keyword>
<evidence type="ECO:0000259" key="6">
    <source>
        <dbReference type="Pfam" id="PF00447"/>
    </source>
</evidence>
<dbReference type="AlphaFoldDB" id="A0A7K8YHJ5"/>
<dbReference type="InterPro" id="IPR036390">
    <property type="entry name" value="WH_DNA-bd_sf"/>
</dbReference>
<name>A0A7K8YHJ5_9PASS</name>